<proteinExistence type="predicted"/>
<protein>
    <submittedName>
        <fullName evidence="1">Uncharacterized protein</fullName>
    </submittedName>
</protein>
<organism evidence="1 2">
    <name type="scientific">Tegillarca granosa</name>
    <name type="common">Malaysian cockle</name>
    <name type="synonym">Anadara granosa</name>
    <dbReference type="NCBI Taxonomy" id="220873"/>
    <lineage>
        <taxon>Eukaryota</taxon>
        <taxon>Metazoa</taxon>
        <taxon>Spiralia</taxon>
        <taxon>Lophotrochozoa</taxon>
        <taxon>Mollusca</taxon>
        <taxon>Bivalvia</taxon>
        <taxon>Autobranchia</taxon>
        <taxon>Pteriomorphia</taxon>
        <taxon>Arcoida</taxon>
        <taxon>Arcoidea</taxon>
        <taxon>Arcidae</taxon>
        <taxon>Tegillarca</taxon>
    </lineage>
</organism>
<dbReference type="Proteomes" id="UP001217089">
    <property type="component" value="Unassembled WGS sequence"/>
</dbReference>
<evidence type="ECO:0000313" key="2">
    <source>
        <dbReference type="Proteomes" id="UP001217089"/>
    </source>
</evidence>
<comment type="caution">
    <text evidence="1">The sequence shown here is derived from an EMBL/GenBank/DDBJ whole genome shotgun (WGS) entry which is preliminary data.</text>
</comment>
<name>A0ABQ9FY92_TEGGR</name>
<accession>A0ABQ9FY92</accession>
<keyword evidence="2" id="KW-1185">Reference proteome</keyword>
<reference evidence="1 2" key="1">
    <citation type="submission" date="2022-12" db="EMBL/GenBank/DDBJ databases">
        <title>Chromosome-level genome of Tegillarca granosa.</title>
        <authorList>
            <person name="Kim J."/>
        </authorList>
    </citation>
    <scope>NUCLEOTIDE SEQUENCE [LARGE SCALE GENOMIC DNA]</scope>
    <source>
        <strain evidence="1">Teg-2019</strain>
        <tissue evidence="1">Adductor muscle</tissue>
    </source>
</reference>
<gene>
    <name evidence="1" type="ORF">KUTeg_000689</name>
</gene>
<dbReference type="EMBL" id="JARBDR010000018">
    <property type="protein sequence ID" value="KAJ8322218.1"/>
    <property type="molecule type" value="Genomic_DNA"/>
</dbReference>
<evidence type="ECO:0000313" key="1">
    <source>
        <dbReference type="EMBL" id="KAJ8322218.1"/>
    </source>
</evidence>
<feature type="non-terminal residue" evidence="1">
    <location>
        <position position="134"/>
    </location>
</feature>
<sequence>MMMKNYEKSDDDDENTFAQNVVNFLYNMIKFWSYVFFSSRHYFEILWRKKIEAMELFSRNKIDEINQYSQTFIYKNDGIRLAYGVDGMRLAYGLYPGLGVDDKCTETKGFDDVTELCLVMMDAIDIKKELWAAL</sequence>